<dbReference type="Pfam" id="PF20150">
    <property type="entry name" value="2EXR"/>
    <property type="match status" value="1"/>
</dbReference>
<feature type="domain" description="2EXR" evidence="1">
    <location>
        <begin position="12"/>
        <end position="110"/>
    </location>
</feature>
<dbReference type="AlphaFoldDB" id="A0A9P6VJT1"/>
<evidence type="ECO:0000313" key="3">
    <source>
        <dbReference type="Proteomes" id="UP000785200"/>
    </source>
</evidence>
<sequence length="254" mass="29422">MFVDAWQMTSSFDGFQQLPPELRLKIWEDSLPGARTIHLVKELVDESPRFGRRKSQCTSTIPCPKTLVSMLHVCAESRAVVLKRYKALFSPRSHADPSFSLHYFDPSMDGIFVDDIWPWVRGGNSRPAALYQTRRLSISCNAWWSMWRRDTWRSSLMGEGGLLKFKHLEELNIVFRILTDHERERIMQYKFGQYMGPSDLSTFLRRPHDIDFPTSSVDIHVEPIIAKLKSMEAKNPGWKVPKVKLIAWATLPEA</sequence>
<dbReference type="Proteomes" id="UP000785200">
    <property type="component" value="Unassembled WGS sequence"/>
</dbReference>
<comment type="caution">
    <text evidence="2">The sequence shown here is derived from an EMBL/GenBank/DDBJ whole genome shotgun (WGS) entry which is preliminary data.</text>
</comment>
<name>A0A9P6VJT1_9HELO</name>
<dbReference type="InterPro" id="IPR045518">
    <property type="entry name" value="2EXR"/>
</dbReference>
<keyword evidence="3" id="KW-1185">Reference proteome</keyword>
<protein>
    <recommendedName>
        <fullName evidence="1">2EXR domain-containing protein</fullName>
    </recommendedName>
</protein>
<dbReference type="PANTHER" id="PTHR35910:SF6">
    <property type="entry name" value="2EXR DOMAIN-CONTAINING PROTEIN"/>
    <property type="match status" value="1"/>
</dbReference>
<dbReference type="EMBL" id="VNKQ01000009">
    <property type="protein sequence ID" value="KAG0648978.1"/>
    <property type="molecule type" value="Genomic_DNA"/>
</dbReference>
<accession>A0A9P6VJT1</accession>
<dbReference type="PANTHER" id="PTHR35910">
    <property type="entry name" value="2EXR DOMAIN-CONTAINING PROTEIN"/>
    <property type="match status" value="1"/>
</dbReference>
<dbReference type="OrthoDB" id="3448456at2759"/>
<reference evidence="2" key="1">
    <citation type="submission" date="2019-07" db="EMBL/GenBank/DDBJ databases">
        <title>Hyphodiscus hymeniophilus genome sequencing and assembly.</title>
        <authorList>
            <person name="Kramer G."/>
            <person name="Nodwell J."/>
        </authorList>
    </citation>
    <scope>NUCLEOTIDE SEQUENCE</scope>
    <source>
        <strain evidence="2">ATCC 34498</strain>
    </source>
</reference>
<organism evidence="2 3">
    <name type="scientific">Hyphodiscus hymeniophilus</name>
    <dbReference type="NCBI Taxonomy" id="353542"/>
    <lineage>
        <taxon>Eukaryota</taxon>
        <taxon>Fungi</taxon>
        <taxon>Dikarya</taxon>
        <taxon>Ascomycota</taxon>
        <taxon>Pezizomycotina</taxon>
        <taxon>Leotiomycetes</taxon>
        <taxon>Helotiales</taxon>
        <taxon>Hyphodiscaceae</taxon>
        <taxon>Hyphodiscus</taxon>
    </lineage>
</organism>
<evidence type="ECO:0000259" key="1">
    <source>
        <dbReference type="Pfam" id="PF20150"/>
    </source>
</evidence>
<evidence type="ECO:0000313" key="2">
    <source>
        <dbReference type="EMBL" id="KAG0648978.1"/>
    </source>
</evidence>
<gene>
    <name evidence="2" type="ORF">D0Z07_4845</name>
</gene>
<proteinExistence type="predicted"/>